<name>A0A167PXD3_CALVF</name>
<feature type="transmembrane region" description="Helical" evidence="2">
    <location>
        <begin position="167"/>
        <end position="192"/>
    </location>
</feature>
<feature type="transmembrane region" description="Helical" evidence="2">
    <location>
        <begin position="100"/>
        <end position="120"/>
    </location>
</feature>
<reference evidence="4 5" key="1">
    <citation type="journal article" date="2016" name="Mol. Biol. Evol.">
        <title>Comparative Genomics of Early-Diverging Mushroom-Forming Fungi Provides Insights into the Origins of Lignocellulose Decay Capabilities.</title>
        <authorList>
            <person name="Nagy L.G."/>
            <person name="Riley R."/>
            <person name="Tritt A."/>
            <person name="Adam C."/>
            <person name="Daum C."/>
            <person name="Floudas D."/>
            <person name="Sun H."/>
            <person name="Yadav J.S."/>
            <person name="Pangilinan J."/>
            <person name="Larsson K.H."/>
            <person name="Matsuura K."/>
            <person name="Barry K."/>
            <person name="Labutti K."/>
            <person name="Kuo R."/>
            <person name="Ohm R.A."/>
            <person name="Bhattacharya S.S."/>
            <person name="Shirouzu T."/>
            <person name="Yoshinaga Y."/>
            <person name="Martin F.M."/>
            <person name="Grigoriev I.V."/>
            <person name="Hibbett D.S."/>
        </authorList>
    </citation>
    <scope>NUCLEOTIDE SEQUENCE [LARGE SCALE GENOMIC DNA]</scope>
    <source>
        <strain evidence="4 5">TUFC12733</strain>
    </source>
</reference>
<dbReference type="EMBL" id="KV417273">
    <property type="protein sequence ID" value="KZO99220.1"/>
    <property type="molecule type" value="Genomic_DNA"/>
</dbReference>
<dbReference type="OrthoDB" id="3221808at2759"/>
<keyword evidence="2" id="KW-0812">Transmembrane</keyword>
<keyword evidence="5" id="KW-1185">Reference proteome</keyword>
<feature type="non-terminal residue" evidence="4">
    <location>
        <position position="304"/>
    </location>
</feature>
<feature type="region of interest" description="Disordered" evidence="1">
    <location>
        <begin position="1"/>
        <end position="69"/>
    </location>
</feature>
<dbReference type="Proteomes" id="UP000076738">
    <property type="component" value="Unassembled WGS sequence"/>
</dbReference>
<feature type="compositionally biased region" description="Basic and acidic residues" evidence="1">
    <location>
        <begin position="33"/>
        <end position="56"/>
    </location>
</feature>
<feature type="compositionally biased region" description="Polar residues" evidence="1">
    <location>
        <begin position="1"/>
        <end position="18"/>
    </location>
</feature>
<dbReference type="STRING" id="1330018.A0A167PXD3"/>
<sequence length="304" mass="33656">MADSSSSFAAQLEAQSRVSPPEFAFAEQAPAHNDARFSTEHPEPVGGSRDHIRTSDVQDTEWLNPEPDKSDNAEIWQIYVEEANKSDLELLAKWNEGIDVFLLFTGLFSAILSAFLVAAWPTMQPDSSQGQSDALVVISQQLVLLSSGRPMDSSVAYQPQGFTPPGWAVGVNCLWFTSLFISLLTAVLAMLLKEWLTAYKDNVTLVPLERVKQRQMRYDGMIKWNVPSIVSLLPLAIHVAVFLFLIGLVLFAWPVSTALFTLLTMLLFGGLGLYIVLAALPMVHPECPYKSPMGTVFERVLRPL</sequence>
<evidence type="ECO:0000259" key="3">
    <source>
        <dbReference type="Pfam" id="PF20153"/>
    </source>
</evidence>
<evidence type="ECO:0000256" key="1">
    <source>
        <dbReference type="SAM" id="MobiDB-lite"/>
    </source>
</evidence>
<evidence type="ECO:0000313" key="4">
    <source>
        <dbReference type="EMBL" id="KZO99220.1"/>
    </source>
</evidence>
<keyword evidence="2" id="KW-0472">Membrane</keyword>
<proteinExistence type="predicted"/>
<evidence type="ECO:0000256" key="2">
    <source>
        <dbReference type="SAM" id="Phobius"/>
    </source>
</evidence>
<gene>
    <name evidence="4" type="ORF">CALVIDRAFT_511485</name>
</gene>
<keyword evidence="2" id="KW-1133">Transmembrane helix</keyword>
<dbReference type="Pfam" id="PF20153">
    <property type="entry name" value="DUF6535"/>
    <property type="match status" value="1"/>
</dbReference>
<accession>A0A167PXD3</accession>
<feature type="compositionally biased region" description="Low complexity" evidence="1">
    <location>
        <begin position="20"/>
        <end position="31"/>
    </location>
</feature>
<evidence type="ECO:0000313" key="5">
    <source>
        <dbReference type="Proteomes" id="UP000076738"/>
    </source>
</evidence>
<feature type="domain" description="DUF6535" evidence="3">
    <location>
        <begin position="76"/>
        <end position="253"/>
    </location>
</feature>
<protein>
    <recommendedName>
        <fullName evidence="3">DUF6535 domain-containing protein</fullName>
    </recommendedName>
</protein>
<dbReference type="AlphaFoldDB" id="A0A167PXD3"/>
<feature type="transmembrane region" description="Helical" evidence="2">
    <location>
        <begin position="224"/>
        <end position="253"/>
    </location>
</feature>
<dbReference type="InterPro" id="IPR045338">
    <property type="entry name" value="DUF6535"/>
</dbReference>
<organism evidence="4 5">
    <name type="scientific">Calocera viscosa (strain TUFC12733)</name>
    <dbReference type="NCBI Taxonomy" id="1330018"/>
    <lineage>
        <taxon>Eukaryota</taxon>
        <taxon>Fungi</taxon>
        <taxon>Dikarya</taxon>
        <taxon>Basidiomycota</taxon>
        <taxon>Agaricomycotina</taxon>
        <taxon>Dacrymycetes</taxon>
        <taxon>Dacrymycetales</taxon>
        <taxon>Dacrymycetaceae</taxon>
        <taxon>Calocera</taxon>
    </lineage>
</organism>
<feature type="transmembrane region" description="Helical" evidence="2">
    <location>
        <begin position="259"/>
        <end position="283"/>
    </location>
</feature>